<name>A0ABV4C7J6_9MYCO</name>
<dbReference type="Proteomes" id="UP001564760">
    <property type="component" value="Unassembled WGS sequence"/>
</dbReference>
<dbReference type="RefSeq" id="WP_369741067.1">
    <property type="nucleotide sequence ID" value="NZ_JBGEDP010000001.1"/>
</dbReference>
<evidence type="ECO:0008006" key="3">
    <source>
        <dbReference type="Google" id="ProtNLM"/>
    </source>
</evidence>
<proteinExistence type="predicted"/>
<organism evidence="1 2">
    <name type="scientific">Mycobacterium servetii</name>
    <dbReference type="NCBI Taxonomy" id="3237418"/>
    <lineage>
        <taxon>Bacteria</taxon>
        <taxon>Bacillati</taxon>
        <taxon>Actinomycetota</taxon>
        <taxon>Actinomycetes</taxon>
        <taxon>Mycobacteriales</taxon>
        <taxon>Mycobacteriaceae</taxon>
        <taxon>Mycobacterium</taxon>
    </lineage>
</organism>
<dbReference type="EMBL" id="JBGEDP010000001">
    <property type="protein sequence ID" value="MEY8018452.1"/>
    <property type="molecule type" value="Genomic_DNA"/>
</dbReference>
<evidence type="ECO:0000313" key="2">
    <source>
        <dbReference type="Proteomes" id="UP001564760"/>
    </source>
</evidence>
<sequence length="181" mass="18195">MSSRPQHARRARDEARRVVAVDVGGAVQALGKGYLDPVFTGFNYDNVPTVTINGALGGLLPTLSIPGDIAQNMTNVLKTVTDTSITAVISLVNPSFTTGLPLTLALDALGAPIVTAQAAALSGTTFVTAVQTGNVAGAFGALANAPAVIANGFLNGQGTITLDLPPSLLTIPGATTQSLTA</sequence>
<keyword evidence="2" id="KW-1185">Reference proteome</keyword>
<evidence type="ECO:0000313" key="1">
    <source>
        <dbReference type="EMBL" id="MEY8018452.1"/>
    </source>
</evidence>
<reference evidence="1 2" key="1">
    <citation type="submission" date="2024-08" db="EMBL/GenBank/DDBJ databases">
        <title>Mycobacterium servetensis sp. nov., a novel rapid-growing mycobacterial species recovered from a human patient in Zaragoza, Spain.</title>
        <authorList>
            <person name="Tristancho-Baro A.I."/>
            <person name="Buenestado-Serrano S."/>
            <person name="Garcia De Viedma D."/>
            <person name="Milagro-Beamonte A."/>
            <person name="Burillo N."/>
            <person name="Sanz S."/>
            <person name="Lopez-Calleja A.I."/>
            <person name="Penas-Utrilla D."/>
            <person name="Guardingo M."/>
            <person name="Garcia M.J."/>
            <person name="Vinuelas-Bayon J."/>
        </authorList>
    </citation>
    <scope>NUCLEOTIDE SEQUENCE [LARGE SCALE GENOMIC DNA]</scope>
    <source>
        <strain evidence="2">HUMS_12744610</strain>
    </source>
</reference>
<gene>
    <name evidence="1" type="ORF">AB8998_27555</name>
</gene>
<protein>
    <recommendedName>
        <fullName evidence="3">PE-PGRS family protein</fullName>
    </recommendedName>
</protein>
<accession>A0ABV4C7J6</accession>
<comment type="caution">
    <text evidence="1">The sequence shown here is derived from an EMBL/GenBank/DDBJ whole genome shotgun (WGS) entry which is preliminary data.</text>
</comment>